<dbReference type="EC" id="2.1.1.320" evidence="7"/>
<evidence type="ECO:0000313" key="9">
    <source>
        <dbReference type="EMBL" id="KAJ1976030.1"/>
    </source>
</evidence>
<evidence type="ECO:0000256" key="8">
    <source>
        <dbReference type="SAM" id="MobiDB-lite"/>
    </source>
</evidence>
<dbReference type="Proteomes" id="UP001151582">
    <property type="component" value="Unassembled WGS sequence"/>
</dbReference>
<comment type="caution">
    <text evidence="9">The sequence shown here is derived from an EMBL/GenBank/DDBJ whole genome shotgun (WGS) entry which is preliminary data.</text>
</comment>
<comment type="function">
    <text evidence="7">Arginine methyltransferase involved in the assembly or stability of mitochondrial NADH:ubiquinone oxidoreductase complex (complex I).</text>
</comment>
<dbReference type="SUPFAM" id="SSF53335">
    <property type="entry name" value="S-adenosyl-L-methionine-dependent methyltransferases"/>
    <property type="match status" value="1"/>
</dbReference>
<evidence type="ECO:0000256" key="3">
    <source>
        <dbReference type="ARBA" id="ARBA00022603"/>
    </source>
</evidence>
<proteinExistence type="inferred from homology"/>
<keyword evidence="5 7" id="KW-0496">Mitochondrion</keyword>
<dbReference type="PANTHER" id="PTHR12049">
    <property type="entry name" value="PROTEIN ARGININE METHYLTRANSFERASE NDUFAF7, MITOCHONDRIAL"/>
    <property type="match status" value="1"/>
</dbReference>
<feature type="compositionally biased region" description="Polar residues" evidence="8">
    <location>
        <begin position="25"/>
        <end position="40"/>
    </location>
</feature>
<dbReference type="GO" id="GO:0035243">
    <property type="term" value="F:protein-arginine omega-N symmetric methyltransferase activity"/>
    <property type="evidence" value="ECO:0007669"/>
    <property type="project" value="UniProtKB-EC"/>
</dbReference>
<dbReference type="Pfam" id="PF02636">
    <property type="entry name" value="Methyltransf_28"/>
    <property type="match status" value="1"/>
</dbReference>
<evidence type="ECO:0000256" key="5">
    <source>
        <dbReference type="ARBA" id="ARBA00023128"/>
    </source>
</evidence>
<organism evidence="9 10">
    <name type="scientific">Dimargaris verticillata</name>
    <dbReference type="NCBI Taxonomy" id="2761393"/>
    <lineage>
        <taxon>Eukaryota</taxon>
        <taxon>Fungi</taxon>
        <taxon>Fungi incertae sedis</taxon>
        <taxon>Zoopagomycota</taxon>
        <taxon>Kickxellomycotina</taxon>
        <taxon>Dimargaritomycetes</taxon>
        <taxon>Dimargaritales</taxon>
        <taxon>Dimargaritaceae</taxon>
        <taxon>Dimargaris</taxon>
    </lineage>
</organism>
<feature type="non-terminal residue" evidence="9">
    <location>
        <position position="1"/>
    </location>
</feature>
<evidence type="ECO:0000256" key="4">
    <source>
        <dbReference type="ARBA" id="ARBA00022679"/>
    </source>
</evidence>
<comment type="subcellular location">
    <subcellularLocation>
        <location evidence="1 7">Mitochondrion</location>
    </subcellularLocation>
</comment>
<evidence type="ECO:0000256" key="6">
    <source>
        <dbReference type="ARBA" id="ARBA00048612"/>
    </source>
</evidence>
<name>A0A9W8AZJ9_9FUNG</name>
<dbReference type="EMBL" id="JANBQB010000469">
    <property type="protein sequence ID" value="KAJ1976030.1"/>
    <property type="molecule type" value="Genomic_DNA"/>
</dbReference>
<keyword evidence="4 7" id="KW-0808">Transferase</keyword>
<evidence type="ECO:0000256" key="7">
    <source>
        <dbReference type="RuleBase" id="RU364114"/>
    </source>
</evidence>
<reference evidence="9" key="1">
    <citation type="submission" date="2022-07" db="EMBL/GenBank/DDBJ databases">
        <title>Phylogenomic reconstructions and comparative analyses of Kickxellomycotina fungi.</title>
        <authorList>
            <person name="Reynolds N.K."/>
            <person name="Stajich J.E."/>
            <person name="Barry K."/>
            <person name="Grigoriev I.V."/>
            <person name="Crous P."/>
            <person name="Smith M.E."/>
        </authorList>
    </citation>
    <scope>NUCLEOTIDE SEQUENCE</scope>
    <source>
        <strain evidence="9">RSA 567</strain>
    </source>
</reference>
<dbReference type="InterPro" id="IPR029063">
    <property type="entry name" value="SAM-dependent_MTases_sf"/>
</dbReference>
<sequence length="498" mass="57490">PPKRQVDPNEPAWLPNPSPRAIPRLSQSLRPTPTGNSQATVAPHTNVLTTTLQVLMPSLTPDPAIDVTSYQRTTAQELATSKRPPRNKQMLVRDYVDDSLYNPHYGYFSQHAAIYTPPEPVDLTQVHDSLEFMNLVADRYREIEQGVDADASAAANRPPAKQVWHTPTELFNPWFGQAIAKYIVTEYKLNHYPEDDLVIYELGAGNGTLMLNIMDYLQQHEPIVYARTQYRVIEISTQLSERQADNQASRNFTAIHRGIQVINRSIFDWNTVVPNPCFFIAMEVIDNFAHDLVRYDPLTEKPYQGTVLTDRHGDFTEAFEPLTDPLIQRYLRLRQQVGYQTPLLRPTAKLWHRVRQRLPFPPNLTEPEFIPTRSLQLLDTLGKYFPRHRLVLSDFYSLPEAVPGIDGPVVQTRYKHTMVPCSTYMVQPGWFDIFFPTNFELLRDIYRTVCQPYFSRGQAKVLTQRDFLERYGDVENTTTRSGENPLLEYYENNKFLLS</sequence>
<keyword evidence="3 7" id="KW-0489">Methyltransferase</keyword>
<accession>A0A9W8AZJ9</accession>
<dbReference type="InterPro" id="IPR003788">
    <property type="entry name" value="NDUFAF7"/>
</dbReference>
<evidence type="ECO:0000256" key="1">
    <source>
        <dbReference type="ARBA" id="ARBA00004173"/>
    </source>
</evidence>
<comment type="catalytic activity">
    <reaction evidence="6 7">
        <text>L-arginyl-[protein] + 2 S-adenosyl-L-methionine = N(omega),N(omega)'-dimethyl-L-arginyl-[protein] + 2 S-adenosyl-L-homocysteine + 2 H(+)</text>
        <dbReference type="Rhea" id="RHEA:48108"/>
        <dbReference type="Rhea" id="RHEA-COMP:10532"/>
        <dbReference type="Rhea" id="RHEA-COMP:11992"/>
        <dbReference type="ChEBI" id="CHEBI:15378"/>
        <dbReference type="ChEBI" id="CHEBI:29965"/>
        <dbReference type="ChEBI" id="CHEBI:57856"/>
        <dbReference type="ChEBI" id="CHEBI:59789"/>
        <dbReference type="ChEBI" id="CHEBI:88221"/>
        <dbReference type="EC" id="2.1.1.320"/>
    </reaction>
</comment>
<keyword evidence="10" id="KW-1185">Reference proteome</keyword>
<comment type="similarity">
    <text evidence="2 7">Belongs to the NDUFAF7 family.</text>
</comment>
<dbReference type="AlphaFoldDB" id="A0A9W8AZJ9"/>
<dbReference type="Gene3D" id="3.40.50.12710">
    <property type="match status" value="1"/>
</dbReference>
<protein>
    <recommendedName>
        <fullName evidence="7">Protein arginine methyltransferase NDUFAF7</fullName>
        <ecNumber evidence="7">2.1.1.320</ecNumber>
    </recommendedName>
</protein>
<gene>
    <name evidence="9" type="ORF">H4R34_004126</name>
</gene>
<feature type="region of interest" description="Disordered" evidence="8">
    <location>
        <begin position="1"/>
        <end position="43"/>
    </location>
</feature>
<evidence type="ECO:0000313" key="10">
    <source>
        <dbReference type="Proteomes" id="UP001151582"/>
    </source>
</evidence>
<dbReference type="InterPro" id="IPR038375">
    <property type="entry name" value="NDUFAF7_sf"/>
</dbReference>
<dbReference type="GO" id="GO:0005739">
    <property type="term" value="C:mitochondrion"/>
    <property type="evidence" value="ECO:0007669"/>
    <property type="project" value="UniProtKB-SubCell"/>
</dbReference>
<dbReference type="PANTHER" id="PTHR12049:SF5">
    <property type="entry name" value="PROTEIN ARGININE METHYLTRANSFERASE NDUFAF7 HOMOLOG, MITOCHONDRIAL"/>
    <property type="match status" value="1"/>
</dbReference>
<dbReference type="GO" id="GO:0032259">
    <property type="term" value="P:methylation"/>
    <property type="evidence" value="ECO:0007669"/>
    <property type="project" value="UniProtKB-KW"/>
</dbReference>
<dbReference type="OrthoDB" id="17415at2759"/>
<evidence type="ECO:0000256" key="2">
    <source>
        <dbReference type="ARBA" id="ARBA00005891"/>
    </source>
</evidence>